<protein>
    <submittedName>
        <fullName evidence="2">Uncharacterized protein</fullName>
    </submittedName>
</protein>
<gene>
    <name evidence="2" type="ORF">LSH36_188g03057</name>
</gene>
<organism evidence="2 3">
    <name type="scientific">Paralvinella palmiformis</name>
    <dbReference type="NCBI Taxonomy" id="53620"/>
    <lineage>
        <taxon>Eukaryota</taxon>
        <taxon>Metazoa</taxon>
        <taxon>Spiralia</taxon>
        <taxon>Lophotrochozoa</taxon>
        <taxon>Annelida</taxon>
        <taxon>Polychaeta</taxon>
        <taxon>Sedentaria</taxon>
        <taxon>Canalipalpata</taxon>
        <taxon>Terebellida</taxon>
        <taxon>Terebelliformia</taxon>
        <taxon>Alvinellidae</taxon>
        <taxon>Paralvinella</taxon>
    </lineage>
</organism>
<evidence type="ECO:0000256" key="1">
    <source>
        <dbReference type="SAM" id="MobiDB-lite"/>
    </source>
</evidence>
<name>A0AAD9JS44_9ANNE</name>
<evidence type="ECO:0000313" key="3">
    <source>
        <dbReference type="Proteomes" id="UP001208570"/>
    </source>
</evidence>
<dbReference type="AlphaFoldDB" id="A0AAD9JS44"/>
<comment type="caution">
    <text evidence="2">The sequence shown here is derived from an EMBL/GenBank/DDBJ whole genome shotgun (WGS) entry which is preliminary data.</text>
</comment>
<sequence>MKAPTSRRRKPINASVVNKLQCLFVINSLCTQMRSYLRLAQRRFIQTRRSRRWRPRKSSCRKDAMKKSRATKHRPGEEDFPFWE</sequence>
<evidence type="ECO:0000313" key="2">
    <source>
        <dbReference type="EMBL" id="KAK2157588.1"/>
    </source>
</evidence>
<feature type="region of interest" description="Disordered" evidence="1">
    <location>
        <begin position="50"/>
        <end position="84"/>
    </location>
</feature>
<keyword evidence="3" id="KW-1185">Reference proteome</keyword>
<feature type="compositionally biased region" description="Basic residues" evidence="1">
    <location>
        <begin position="50"/>
        <end position="59"/>
    </location>
</feature>
<proteinExistence type="predicted"/>
<dbReference type="Proteomes" id="UP001208570">
    <property type="component" value="Unassembled WGS sequence"/>
</dbReference>
<dbReference type="EMBL" id="JAODUP010000188">
    <property type="protein sequence ID" value="KAK2157588.1"/>
    <property type="molecule type" value="Genomic_DNA"/>
</dbReference>
<accession>A0AAD9JS44</accession>
<reference evidence="2" key="1">
    <citation type="journal article" date="2023" name="Mol. Biol. Evol.">
        <title>Third-Generation Sequencing Reveals the Adaptive Role of the Epigenome in Three Deep-Sea Polychaetes.</title>
        <authorList>
            <person name="Perez M."/>
            <person name="Aroh O."/>
            <person name="Sun Y."/>
            <person name="Lan Y."/>
            <person name="Juniper S.K."/>
            <person name="Young C.R."/>
            <person name="Angers B."/>
            <person name="Qian P.Y."/>
        </authorList>
    </citation>
    <scope>NUCLEOTIDE SEQUENCE</scope>
    <source>
        <strain evidence="2">P08H-3</strain>
    </source>
</reference>